<dbReference type="InterPro" id="IPR023696">
    <property type="entry name" value="Ureohydrolase_dom_sf"/>
</dbReference>
<evidence type="ECO:0000256" key="3">
    <source>
        <dbReference type="ARBA" id="ARBA00023211"/>
    </source>
</evidence>
<dbReference type="PANTHER" id="PTHR43782">
    <property type="entry name" value="ARGINASE"/>
    <property type="match status" value="1"/>
</dbReference>
<dbReference type="GO" id="GO:0030145">
    <property type="term" value="F:manganese ion binding"/>
    <property type="evidence" value="ECO:0007669"/>
    <property type="project" value="TreeGrafter"/>
</dbReference>
<proteinExistence type="predicted"/>
<dbReference type="SUPFAM" id="SSF52768">
    <property type="entry name" value="Arginase/deacetylase"/>
    <property type="match status" value="1"/>
</dbReference>
<sequence length="257" mass="29002">MRHIIGAKCCLGQTQRGVYYAPTYVNTTHNITFDSYHKYQSLYNTIKYLSISNNDKILTFGGDHSIGVSTVSAINDNCIKNNKKLSVIWIDAHADINTYNTSNTGNIHGMPVAFLLGLCSFPHLKFDNFIEPSQIHYIGLRDVEMKEFRFLKQLGINYYTSTDVINYGIKPILKEIKNKVKDDEIHISLDVDAIDPLIIPCTGTPVNNGMSLQDTLITITHFDKLKSLDIVEFNPLLGDSNDLDISMYAINKIISKF</sequence>
<dbReference type="GO" id="GO:0005634">
    <property type="term" value="C:nucleus"/>
    <property type="evidence" value="ECO:0007669"/>
    <property type="project" value="TreeGrafter"/>
</dbReference>
<dbReference type="GO" id="GO:0005829">
    <property type="term" value="C:cytosol"/>
    <property type="evidence" value="ECO:0007669"/>
    <property type="project" value="TreeGrafter"/>
</dbReference>
<keyword evidence="1" id="KW-0479">Metal-binding</keyword>
<name>A0A6C0DYR5_9ZZZZ</name>
<dbReference type="PROSITE" id="PS51409">
    <property type="entry name" value="ARGINASE_2"/>
    <property type="match status" value="1"/>
</dbReference>
<accession>A0A6C0DYR5</accession>
<dbReference type="InterPro" id="IPR006035">
    <property type="entry name" value="Ureohydrolase"/>
</dbReference>
<evidence type="ECO:0000313" key="4">
    <source>
        <dbReference type="EMBL" id="QHT21618.1"/>
    </source>
</evidence>
<keyword evidence="2" id="KW-0378">Hydrolase</keyword>
<reference evidence="4" key="1">
    <citation type="journal article" date="2020" name="Nature">
        <title>Giant virus diversity and host interactions through global metagenomics.</title>
        <authorList>
            <person name="Schulz F."/>
            <person name="Roux S."/>
            <person name="Paez-Espino D."/>
            <person name="Jungbluth S."/>
            <person name="Walsh D.A."/>
            <person name="Denef V.J."/>
            <person name="McMahon K.D."/>
            <person name="Konstantinidis K.T."/>
            <person name="Eloe-Fadrosh E.A."/>
            <person name="Kyrpides N.C."/>
            <person name="Woyke T."/>
        </authorList>
    </citation>
    <scope>NUCLEOTIDE SEQUENCE</scope>
    <source>
        <strain evidence="4">GVMAG-M-3300023179-103</strain>
    </source>
</reference>
<evidence type="ECO:0000256" key="2">
    <source>
        <dbReference type="ARBA" id="ARBA00022801"/>
    </source>
</evidence>
<evidence type="ECO:0000256" key="1">
    <source>
        <dbReference type="ARBA" id="ARBA00022723"/>
    </source>
</evidence>
<dbReference type="PANTHER" id="PTHR43782:SF3">
    <property type="entry name" value="ARGINASE"/>
    <property type="match status" value="1"/>
</dbReference>
<keyword evidence="3" id="KW-0464">Manganese</keyword>
<protein>
    <recommendedName>
        <fullName evidence="5">Arginase</fullName>
    </recommendedName>
</protein>
<organism evidence="4">
    <name type="scientific">viral metagenome</name>
    <dbReference type="NCBI Taxonomy" id="1070528"/>
    <lineage>
        <taxon>unclassified sequences</taxon>
        <taxon>metagenomes</taxon>
        <taxon>organismal metagenomes</taxon>
    </lineage>
</organism>
<evidence type="ECO:0008006" key="5">
    <source>
        <dbReference type="Google" id="ProtNLM"/>
    </source>
</evidence>
<dbReference type="GO" id="GO:0004053">
    <property type="term" value="F:arginase activity"/>
    <property type="evidence" value="ECO:0007669"/>
    <property type="project" value="TreeGrafter"/>
</dbReference>
<dbReference type="AlphaFoldDB" id="A0A6C0DYR5"/>
<dbReference type="Pfam" id="PF00491">
    <property type="entry name" value="Arginase"/>
    <property type="match status" value="1"/>
</dbReference>
<dbReference type="Gene3D" id="3.40.800.10">
    <property type="entry name" value="Ureohydrolase domain"/>
    <property type="match status" value="1"/>
</dbReference>
<dbReference type="EMBL" id="MN739695">
    <property type="protein sequence ID" value="QHT21618.1"/>
    <property type="molecule type" value="Genomic_DNA"/>
</dbReference>
<dbReference type="PRINTS" id="PR00116">
    <property type="entry name" value="ARGINASE"/>
</dbReference>